<feature type="transmembrane region" description="Helical" evidence="2">
    <location>
        <begin position="6"/>
        <end position="25"/>
    </location>
</feature>
<dbReference type="Gene3D" id="1.25.40.10">
    <property type="entry name" value="Tetratricopeptide repeat domain"/>
    <property type="match status" value="3"/>
</dbReference>
<sequence length="578" mass="67016">MIMNRFIHIVVAIVIVIFVVTLLSCKTKETRSVTTPENIEAVEKKIRESYQEKVNKVREEVAKIQKSKNAKVEPLIKKAEKQRNLAIDGYEEFLAKYPGSAYTPDILIRLGEVYFERSEAEHIKAIEEFEKALEEADPTMPSFMEEPKPHYEETIRAYQQIVVNYPNFEYIDTAYYGLGYCLGAQQEYQEATETLTTLINKYPTSRYVPECYLRIGDFWFDQVEFDKAIQFYSHVDPESPLYDKALYKIGWCYFNKSSEFAQENYYRAVDSFCKLLDYYQEHKPHTTLAEEAREFSAICFAELADYREESALDLTIEYFNQNPRDYSSEILHALGDVYLYKQDKIPKAIEAYNGVLARNPTYSKAASVLNSMVEAYERSNLPEEADRIRQMIVDNYGPGSTWYENLTEPEDRYKALEMREHNLYNVALYAHSVALKTNSKEAYIEAINRYRQYLYEFPANPKAYKLNYYLAEALYAIGDYWNAGIEYERVSLEYKDPRYKADKVDEMGFSRADAAYNAVVAYSDVFDYEKKNMEPPELKKITPEPGGSLEGNDGEKGTVITPESIATDSEEEEGVGVQ</sequence>
<dbReference type="Pfam" id="PF13174">
    <property type="entry name" value="TPR_6"/>
    <property type="match status" value="1"/>
</dbReference>
<dbReference type="InterPro" id="IPR019734">
    <property type="entry name" value="TPR_rpt"/>
</dbReference>
<keyword evidence="2" id="KW-0472">Membrane</keyword>
<name>A0A1W9S0J1_9BACT</name>
<reference evidence="4" key="1">
    <citation type="submission" date="2017-03" db="EMBL/GenBank/DDBJ databases">
        <title>Novel pathways for hydrocarbon cycling and metabolic interdependencies in hydrothermal sediment communities.</title>
        <authorList>
            <person name="Dombrowski N."/>
            <person name="Seitz K."/>
            <person name="Teske A."/>
            <person name="Baker B."/>
        </authorList>
    </citation>
    <scope>NUCLEOTIDE SEQUENCE [LARGE SCALE GENOMIC DNA]</scope>
</reference>
<dbReference type="PROSITE" id="PS51257">
    <property type="entry name" value="PROKAR_LIPOPROTEIN"/>
    <property type="match status" value="1"/>
</dbReference>
<evidence type="ECO:0000256" key="1">
    <source>
        <dbReference type="SAM" id="MobiDB-lite"/>
    </source>
</evidence>
<organism evidence="3 4">
    <name type="scientific">Candidatus Coatesbacteria bacterium 4484_99</name>
    <dbReference type="NCBI Taxonomy" id="1970774"/>
    <lineage>
        <taxon>Bacteria</taxon>
        <taxon>Candidatus Coatesiibacteriota</taxon>
    </lineage>
</organism>
<evidence type="ECO:0000313" key="4">
    <source>
        <dbReference type="Proteomes" id="UP000192611"/>
    </source>
</evidence>
<dbReference type="SUPFAM" id="SSF48452">
    <property type="entry name" value="TPR-like"/>
    <property type="match status" value="2"/>
</dbReference>
<dbReference type="AlphaFoldDB" id="A0A1W9S0J1"/>
<proteinExistence type="predicted"/>
<evidence type="ECO:0008006" key="5">
    <source>
        <dbReference type="Google" id="ProtNLM"/>
    </source>
</evidence>
<evidence type="ECO:0000313" key="3">
    <source>
        <dbReference type="EMBL" id="OQX90361.1"/>
    </source>
</evidence>
<evidence type="ECO:0000256" key="2">
    <source>
        <dbReference type="SAM" id="Phobius"/>
    </source>
</evidence>
<dbReference type="EMBL" id="NATQ01000064">
    <property type="protein sequence ID" value="OQX90361.1"/>
    <property type="molecule type" value="Genomic_DNA"/>
</dbReference>
<feature type="compositionally biased region" description="Acidic residues" evidence="1">
    <location>
        <begin position="568"/>
        <end position="578"/>
    </location>
</feature>
<dbReference type="InterPro" id="IPR011990">
    <property type="entry name" value="TPR-like_helical_dom_sf"/>
</dbReference>
<feature type="region of interest" description="Disordered" evidence="1">
    <location>
        <begin position="534"/>
        <end position="578"/>
    </location>
</feature>
<keyword evidence="2" id="KW-1133">Transmembrane helix</keyword>
<comment type="caution">
    <text evidence="3">The sequence shown here is derived from an EMBL/GenBank/DDBJ whole genome shotgun (WGS) entry which is preliminary data.</text>
</comment>
<gene>
    <name evidence="3" type="ORF">B6D57_03560</name>
</gene>
<protein>
    <recommendedName>
        <fullName evidence="5">Outer membrane lipoprotein BamD-like domain-containing protein</fullName>
    </recommendedName>
</protein>
<keyword evidence="2" id="KW-0812">Transmembrane</keyword>
<dbReference type="Proteomes" id="UP000192611">
    <property type="component" value="Unassembled WGS sequence"/>
</dbReference>
<dbReference type="SMART" id="SM00028">
    <property type="entry name" value="TPR"/>
    <property type="match status" value="5"/>
</dbReference>
<accession>A0A1W9S0J1</accession>